<evidence type="ECO:0000313" key="2">
    <source>
        <dbReference type="EMBL" id="ASP39844.1"/>
    </source>
</evidence>
<dbReference type="KEGG" id="bsan:CHH28_14690"/>
<gene>
    <name evidence="2" type="ORF">CHH28_14690</name>
</gene>
<evidence type="ECO:0000259" key="1">
    <source>
        <dbReference type="Pfam" id="PF12902"/>
    </source>
</evidence>
<accession>A0A222FMU5</accession>
<dbReference type="Proteomes" id="UP000202440">
    <property type="component" value="Chromosome"/>
</dbReference>
<feature type="domain" description="Iminophenyl-pyruvate dimer synthase" evidence="1">
    <location>
        <begin position="33"/>
        <end position="259"/>
    </location>
</feature>
<dbReference type="PANTHER" id="PTHR34400">
    <property type="match status" value="1"/>
</dbReference>
<dbReference type="Pfam" id="PF12902">
    <property type="entry name" value="Ferritin-like"/>
    <property type="match status" value="1"/>
</dbReference>
<name>A0A222FMU5_9GAMM</name>
<reference evidence="2 3" key="1">
    <citation type="submission" date="2017-07" db="EMBL/GenBank/DDBJ databases">
        <title>Annotated genome sequence of Bacterioplanes sanyensis isolated from Red Sea.</title>
        <authorList>
            <person name="Rehman Z.U."/>
        </authorList>
    </citation>
    <scope>NUCLEOTIDE SEQUENCE [LARGE SCALE GENOMIC DNA]</scope>
    <source>
        <strain evidence="2 3">NV9</strain>
    </source>
</reference>
<evidence type="ECO:0000313" key="3">
    <source>
        <dbReference type="Proteomes" id="UP000202440"/>
    </source>
</evidence>
<dbReference type="InterPro" id="IPR026820">
    <property type="entry name" value="VioB/RebD_dom"/>
</dbReference>
<dbReference type="Gene3D" id="1.20.1260.10">
    <property type="match status" value="1"/>
</dbReference>
<dbReference type="EMBL" id="CP022530">
    <property type="protein sequence ID" value="ASP39844.1"/>
    <property type="molecule type" value="Genomic_DNA"/>
</dbReference>
<dbReference type="InterPro" id="IPR012347">
    <property type="entry name" value="Ferritin-like"/>
</dbReference>
<sequence>METCDTLETQSGLFSRLQAAGAPDQQDLQTAAQLALQVEFTTIPTYLNGLYSISDTSSYAYQTLRSVVMEEMFHVNQAANILVAMGGLPKFTGEATPKYPGYLPQANPETTPYLGLYRASPDVFSNVYEAIETPAAFGAPPQGDNYDSIAQLYAALVDAVDRADIAGGNPFNNDGPGRQRTNIYLGKFGGNVEPVKNMASFKQAVQEIVEQGEGTVPPQAPLKPIEQYGSYNHYGKRTDGTYGPIIGTPYELSHFMKFRSVAMKPEEFPATYPIISNPNAEDYTNPDARKLSFAFDLSYTLMLHAFEQSFKNKAADPYFSIVLGIMHDVLPNLARALMQTPALTDGDPSVGPNAAPSWMCLNKGDVSIKRLVDEMDTLLKEMPRSLSIVRPLLAHALTKSKEIECSMNELGLK</sequence>
<keyword evidence="3" id="KW-1185">Reference proteome</keyword>
<organism evidence="2 3">
    <name type="scientific">Bacterioplanes sanyensis</name>
    <dbReference type="NCBI Taxonomy" id="1249553"/>
    <lineage>
        <taxon>Bacteria</taxon>
        <taxon>Pseudomonadati</taxon>
        <taxon>Pseudomonadota</taxon>
        <taxon>Gammaproteobacteria</taxon>
        <taxon>Oceanospirillales</taxon>
        <taxon>Oceanospirillaceae</taxon>
        <taxon>Bacterioplanes</taxon>
    </lineage>
</organism>
<protein>
    <recommendedName>
        <fullName evidence="1">Iminophenyl-pyruvate dimer synthase domain-containing protein</fullName>
    </recommendedName>
</protein>
<proteinExistence type="predicted"/>
<dbReference type="AlphaFoldDB" id="A0A222FMU5"/>
<dbReference type="PANTHER" id="PTHR34400:SF4">
    <property type="entry name" value="MEMBRANE PROTEIN"/>
    <property type="match status" value="1"/>
</dbReference>